<keyword evidence="2" id="KW-1185">Reference proteome</keyword>
<evidence type="ECO:0000313" key="1">
    <source>
        <dbReference type="EMBL" id="KAI8425212.1"/>
    </source>
</evidence>
<dbReference type="Proteomes" id="UP001064048">
    <property type="component" value="Chromosome 11"/>
</dbReference>
<feature type="non-terminal residue" evidence="1">
    <location>
        <position position="3688"/>
    </location>
</feature>
<protein>
    <submittedName>
        <fullName evidence="1">Uncharacterized protein</fullName>
    </submittedName>
</protein>
<proteinExistence type="predicted"/>
<evidence type="ECO:0000313" key="2">
    <source>
        <dbReference type="Proteomes" id="UP001064048"/>
    </source>
</evidence>
<gene>
    <name evidence="1" type="ORF">MSG28_007028</name>
</gene>
<organism evidence="1 2">
    <name type="scientific">Choristoneura fumiferana</name>
    <name type="common">Spruce budworm moth</name>
    <name type="synonym">Archips fumiferana</name>
    <dbReference type="NCBI Taxonomy" id="7141"/>
    <lineage>
        <taxon>Eukaryota</taxon>
        <taxon>Metazoa</taxon>
        <taxon>Ecdysozoa</taxon>
        <taxon>Arthropoda</taxon>
        <taxon>Hexapoda</taxon>
        <taxon>Insecta</taxon>
        <taxon>Pterygota</taxon>
        <taxon>Neoptera</taxon>
        <taxon>Endopterygota</taxon>
        <taxon>Lepidoptera</taxon>
        <taxon>Glossata</taxon>
        <taxon>Ditrysia</taxon>
        <taxon>Tortricoidea</taxon>
        <taxon>Tortricidae</taxon>
        <taxon>Tortricinae</taxon>
        <taxon>Choristoneura</taxon>
    </lineage>
</organism>
<comment type="caution">
    <text evidence="1">The sequence shown here is derived from an EMBL/GenBank/DDBJ whole genome shotgun (WGS) entry which is preliminary data.</text>
</comment>
<dbReference type="EMBL" id="CM046111">
    <property type="protein sequence ID" value="KAI8425212.1"/>
    <property type="molecule type" value="Genomic_DNA"/>
</dbReference>
<name>A0ACC0JM92_CHOFU</name>
<accession>A0ACC0JM92</accession>
<sequence length="3688" mass="423192">MGDKEDTADTRIEFMQDYLLKSLKLKAEKWNKFITGDERHVLYRYFDIPKFDIIVFRVNTAGLLTCATQFPPISRGKMCVTVGEISGNVIQDLSVMADEVIGPLLCNPGNQKGWPKIVRNDMKRHVDELRSLFHQLKGEMSSQVMLPMPAGVENIFHAEAKLRESDGEDVDLYLKTNIEGAVIKWTQQVHDLLAEDSYIAFKRTKFPMPSADIDFYATRLKNLEGIYSQLRDPRVKRMAHYLEDTHKCRDIYVYQKPLAIHFETFEGNDFQEAKWLVRPMFHCIGLLWGNSRYYCNVEKLIPLLREVCNLVIMQCTNSIDPPTIFQGDPDEQLLKLRRALAVLKQFIDTYELNRDKVHTFFPAGVTPVRWSFDFDRVFMRFNIYVKKLRMIEEILDATCEIIKLEKVEFCGLRGKIISTECMKVLEEYTLIYQNLGNITYDPADPEDNSFLPDYKKHMGVLADVDRRLASLFTQGLDECNDQPHFIKFFQIMGDLFHRPVIKAELKPKLNRLLDYMHNNLDQTKEIFDEEMAKLTKGPERPMVDPYLPPVAGVIWWVQKLQTESAIYIKQKMNEMNGYINQVEDRNFKPWCGTVPGICKTHLAKNLIYRDPPFVRNNFAPELVMLLREIRYMKYLNKQGIPQDGLDLYARNEKLQYDMNRLNRAISWYNAIREGSHETEAINALQERVLRAQNNMLRGLANIAAWGDIPLHNRKENPDKMELRNKILESHAEFQDILVTNYKLFFNIQEDEQSIDDEEELEDVDEATLDDDEKAARAAKIREIAERREVKRLAREEREAEKAAANQIKFERREARRLIREAKEAERAERQARRDAGEEVDSPAEEEEVITDPDELADIEAEKIEMEEERFRAARWPAYVRYVDSLVSKQIMKAIEVSLNLFEKQTDLEKGPQVAFLRVVAELRDPDIYFSPSLDIDETGGLYDTLREMMKDMFLQATLFPRIDEIKYEKYTPLWMEDRHEVLENFLKYGRVIPPEEFDKYVYENGCEPPTLDLKLLNQAIMNIICKWSNLYKENLKEHVQTSLDVLEKFIIYATKELSVELGDDDYEGLLQVMRVMNEVKAKVDADTDHMFEPLRDIIDVLKEYGLEVLPDRWRNLTRLCTVMKNTIAPLQATQAGLIAKRVALINLRLNMYRDQFKDKEMFLEASKEPYRQIDKVNQELMEFDSIVEALKKSCQLFDIQPPDEKNLKQCRREKSPWKKIDADGMDQECKRLTKDLRQLDKDMRVWEPYIAIEGIIKNLMTSLRAVKFNLDDETTLADLLALNLHKYEEEVKTIVDKSVKEAAMEKTLKELEATWAVMEFDYSPHDRTGIKLPKASEELVETLEDNQNQVQNMMSSKFIGFFEVEVTAWQKKLGTADAVISLWFEVQRKWQYLESIFVGSDDIRAQLPEDSRRFDNIDKTFKELLKDIGNTPNVVASTNKAGLLDKLEELMKNLNLCEKALNDYLETKRLAYPRFYFVSSADLLDILSNGNNPPAVGRHLTKLYDNLAKLVFPKGSKHAFEMISKENEEHVPFKAPCCDCSGKVELWLNRVTDCMRYTLRDIFEHAVISYEDKPRDEWVFDWPAQPALVSTQIWWTTETNQAFEKLEEGYENALKDYQKKQIQQLNNLIVLLLGDLTVGDRQKIMTICTIDVHSRDVVAKLIVAKVDNSNAFQWQSQLRHRWDYKLNNCFANICDAQFLYDYEYLGNTPRLVITPLTDRCYITLTQSLHLIMGGLAQTGAWGCFDEFNRISVEVLSVVSVQVKSVLDAIKFKKKKFEFMGEHIILIPTVGMFITMNPGYAGRTELPENLKALFRPCAMVVPDFELICEIMLVAEGFQEARLLARKFITLYTLCRELLSKQDHYDWGLRAIKSVLVVAGSLKRGDRLRPEDQVLMRALRDFNVPKIVTDDTPVFMGLIGDLFPALDVPRKRDFDFEQKLREAAVTMKLQPEPGFILKMVQLVELFAVRHSVFIDGFAGTGKSAVWQCLNKTYHMMKLKPFYNDLDPKAVTNDELFGIINPATREWRDGLFSTIMRDMANMPGDGPKWIVLDGDIDPMWIESLNTLMDDNKVLTLASNERIALTKPMRLLFEIANLRTATPATTTRDDESEKAMLTVMFDKYIPALLETSKKYKRITPLTDLQQIQLTCYLLECFLNKSLLPSDCPKEWYEIYFVFAVMWGFGSGLFQDQLVDWRNEFSKWFCNEFKQIKFPSTGNVFSFFIDPETKKFLPWSERVEKFDLDPDLPLQSCLVSTSETTRIRFFMDLLITKQKPVMLVGSAGSGKTVSVAAKLNALPDSYAITNAPLNFYTTSEMIQKVLEKPLEKKSGRNFGPPGSKFMIYFVDDLNMPEVDTYGTVQPHTLIREFMDYKHWYDRQKLSLKEISNCMFVSCMNPTAAALYIKAGLKNIGNMFLMTDAQVAEERFLVLINDLLASGEIPELLADDEIENIINGVRGEVVLCFSPVGATLRVRARKFPSLVNCTAINWFHEWPAEALRSVSKRFISEVEALPPFLVDPVANFMAHVHQSVNQMSAVYFQNEKRYNYTTPKTFLELISLYSKLLSEKTTNLKMMITRLENGLEKLASCAADVAVLKITLAEQEIILKVKNKAAEELIEEEKKVKVIEEDVTIKANICAADLAKAEPALLAAQEALNTLNKNNLTELKAFGSPPDAVVMVTAAVLVLFSKRGKIAKDRSWKACKAVMPYIKNPEFDPTIIASKSGAAAGLCSWVINICKFYDVFVVVEPKRKALAAANAELQAARDKLSFLTDQIKELEEKLGVLMKAFQEAVNEKMKCQAEADATNYTIDLANRLESGITLPGDVLLVSSFISYVGCFMRRYRLQLINDDWVPTLAKTNPKIESTEGLDPLSMLTDDAQVACWNNEGLPTDTMSAENATILTNSARWPLMIDPQLQGIKWIKTKYGDALVVIRLTQRNYIDRIERAVTSGNVVLLENIGETVDAVLDPLLGRVLIRKGKILKIGDREMDYHPSFRLVIQTKLANPHYQPEMQAQCTLINFTVTKDGLEEQLLGEVVKAERPDLEALRAGLTKQQNDFKITLKTLEDDLLKRLANAGADILSDSALVINLETTKKTAADIEIKVEEGKITSVKIDEAPATRASLLYFILNEIYKINPMYQFSLKAYNVVFKDALAKAEQADDLEARVRNLLDSITFCVLQSEGKVDPRELDFLLKYAVAPENSPYPWLSNNGFGGIVALAKMDAFENLDKEIEGATKSAFCEENLGTKYVEARTPPLEVSYRESNCTTAMFFILSPGVDPLKDLEKLGRKLGYAVDKKNFHIVSLGQGQEVVAEEGMTVASANGHWVILQNIHLVAKWLATLEKKMEETFEDPDPTYRLFLSAEPAGDPAYHIIPQGILESSIKITNEPPIGMWANLHKSLDNFSQETLEMCSKEAEFKSVLFALCYFHAVVAERRKFGPQGWNRVYPFNFGDLTICVYVLYNYLEANPRVPWEDLRYLFGEIMYGGHITDDWDRRLCRTFLLEYMQPELVDGECQLAPGFISPPNSDYVGYHGYIDDFLPDETPYLYGLHPNAEIGYLTTVSERLFKVVFEMQPRDTGAQSGGGATKEELVRAILEDVLDRVPEPFNLQELMGKMEELTPYTIVALQECERMNKLMGEIRRSDMEKLMESLFMDKVPDSWTKLAYPSLLGLASWFSDLCLRLAELESWSGDFN</sequence>
<reference evidence="1 2" key="1">
    <citation type="journal article" date="2022" name="Genome Biol. Evol.">
        <title>The Spruce Budworm Genome: Reconstructing the Evolutionary History of Antifreeze Proteins.</title>
        <authorList>
            <person name="Beliveau C."/>
            <person name="Gagne P."/>
            <person name="Picq S."/>
            <person name="Vernygora O."/>
            <person name="Keeling C.I."/>
            <person name="Pinkney K."/>
            <person name="Doucet D."/>
            <person name="Wen F."/>
            <person name="Johnston J.S."/>
            <person name="Maaroufi H."/>
            <person name="Boyle B."/>
            <person name="Laroche J."/>
            <person name="Dewar K."/>
            <person name="Juretic N."/>
            <person name="Blackburn G."/>
            <person name="Nisole A."/>
            <person name="Brunet B."/>
            <person name="Brandao M."/>
            <person name="Lumley L."/>
            <person name="Duan J."/>
            <person name="Quan G."/>
            <person name="Lucarotti C.J."/>
            <person name="Roe A.D."/>
            <person name="Sperling F.A.H."/>
            <person name="Levesque R.C."/>
            <person name="Cusson M."/>
        </authorList>
    </citation>
    <scope>NUCLEOTIDE SEQUENCE [LARGE SCALE GENOMIC DNA]</scope>
    <source>
        <strain evidence="1">Glfc:IPQL:Cfum</strain>
    </source>
</reference>